<organism evidence="8 9">
    <name type="scientific">Glycine soja</name>
    <name type="common">Wild soybean</name>
    <dbReference type="NCBI Taxonomy" id="3848"/>
    <lineage>
        <taxon>Eukaryota</taxon>
        <taxon>Viridiplantae</taxon>
        <taxon>Streptophyta</taxon>
        <taxon>Embryophyta</taxon>
        <taxon>Tracheophyta</taxon>
        <taxon>Spermatophyta</taxon>
        <taxon>Magnoliopsida</taxon>
        <taxon>eudicotyledons</taxon>
        <taxon>Gunneridae</taxon>
        <taxon>Pentapetalae</taxon>
        <taxon>rosids</taxon>
        <taxon>fabids</taxon>
        <taxon>Fabales</taxon>
        <taxon>Fabaceae</taxon>
        <taxon>Papilionoideae</taxon>
        <taxon>50 kb inversion clade</taxon>
        <taxon>NPAAA clade</taxon>
        <taxon>indigoferoid/millettioid clade</taxon>
        <taxon>Phaseoleae</taxon>
        <taxon>Glycine</taxon>
        <taxon>Glycine subgen. Soja</taxon>
    </lineage>
</organism>
<feature type="region of interest" description="Disordered" evidence="6">
    <location>
        <begin position="35"/>
        <end position="83"/>
    </location>
</feature>
<dbReference type="GO" id="GO:0045893">
    <property type="term" value="P:positive regulation of DNA-templated transcription"/>
    <property type="evidence" value="ECO:0007669"/>
    <property type="project" value="TreeGrafter"/>
</dbReference>
<dbReference type="SUPFAM" id="SSF57959">
    <property type="entry name" value="Leucine zipper domain"/>
    <property type="match status" value="1"/>
</dbReference>
<reference evidence="8 9" key="1">
    <citation type="submission" date="2018-09" db="EMBL/GenBank/DDBJ databases">
        <title>A high-quality reference genome of wild soybean provides a powerful tool to mine soybean genomes.</title>
        <authorList>
            <person name="Xie M."/>
            <person name="Chung C.Y.L."/>
            <person name="Li M.-W."/>
            <person name="Wong F.-L."/>
            <person name="Chan T.-F."/>
            <person name="Lam H.-M."/>
        </authorList>
    </citation>
    <scope>NUCLEOTIDE SEQUENCE [LARGE SCALE GENOMIC DNA]</scope>
    <source>
        <strain evidence="9">cv. W05</strain>
        <tissue evidence="8">Hypocotyl of etiolated seedlings</tissue>
    </source>
</reference>
<dbReference type="PROSITE" id="PS00036">
    <property type="entry name" value="BZIP_BASIC"/>
    <property type="match status" value="1"/>
</dbReference>
<evidence type="ECO:0000259" key="7">
    <source>
        <dbReference type="PROSITE" id="PS50217"/>
    </source>
</evidence>
<dbReference type="FunFam" id="1.20.5.170:FF:000020">
    <property type="entry name" value="BZIP transcription factor"/>
    <property type="match status" value="1"/>
</dbReference>
<protein>
    <submittedName>
        <fullName evidence="8">BZIP transcription factor 2</fullName>
    </submittedName>
</protein>
<evidence type="ECO:0000256" key="1">
    <source>
        <dbReference type="ARBA" id="ARBA00004123"/>
    </source>
</evidence>
<keyword evidence="4" id="KW-0804">Transcription</keyword>
<sequence length="145" mass="16643">MLFHEDEAVQLPCTPVHETMLTESELEDLFSLINQSRDQPSPGSGSQGSNRAVYSPEERKLRRMKSNRESARRSRYRKKQHMENLTSQLNQLRIQNRLIKNQLASTMHQQLLLSLHNDHLKSESVALMATLSDLCGILGTMLAHY</sequence>
<dbReference type="AlphaFoldDB" id="A0A445KVM6"/>
<dbReference type="Gene3D" id="1.20.5.170">
    <property type="match status" value="1"/>
</dbReference>
<dbReference type="GO" id="GO:0005634">
    <property type="term" value="C:nucleus"/>
    <property type="evidence" value="ECO:0007669"/>
    <property type="project" value="UniProtKB-SubCell"/>
</dbReference>
<dbReference type="Pfam" id="PF07716">
    <property type="entry name" value="bZIP_2"/>
    <property type="match status" value="1"/>
</dbReference>
<accession>A0A445KVM6</accession>
<dbReference type="InterPro" id="IPR046347">
    <property type="entry name" value="bZIP_sf"/>
</dbReference>
<gene>
    <name evidence="8" type="ORF">D0Y65_008784</name>
</gene>
<dbReference type="GO" id="GO:0046982">
    <property type="term" value="F:protein heterodimerization activity"/>
    <property type="evidence" value="ECO:0007669"/>
    <property type="project" value="UniProtKB-ARBA"/>
</dbReference>
<keyword evidence="2" id="KW-0805">Transcription regulation</keyword>
<evidence type="ECO:0000256" key="2">
    <source>
        <dbReference type="ARBA" id="ARBA00023015"/>
    </source>
</evidence>
<keyword evidence="9" id="KW-1185">Reference proteome</keyword>
<dbReference type="GO" id="GO:0000976">
    <property type="term" value="F:transcription cis-regulatory region binding"/>
    <property type="evidence" value="ECO:0007669"/>
    <property type="project" value="TreeGrafter"/>
</dbReference>
<dbReference type="InterPro" id="IPR004827">
    <property type="entry name" value="bZIP"/>
</dbReference>
<comment type="subcellular location">
    <subcellularLocation>
        <location evidence="1">Nucleus</location>
    </subcellularLocation>
</comment>
<keyword evidence="3" id="KW-0238">DNA-binding</keyword>
<dbReference type="SMART" id="SM00338">
    <property type="entry name" value="BRLZ"/>
    <property type="match status" value="1"/>
</dbReference>
<feature type="domain" description="BZIP" evidence="7">
    <location>
        <begin position="57"/>
        <end position="104"/>
    </location>
</feature>
<feature type="compositionally biased region" description="Basic and acidic residues" evidence="6">
    <location>
        <begin position="56"/>
        <end position="72"/>
    </location>
</feature>
<feature type="compositionally biased region" description="Low complexity" evidence="6">
    <location>
        <begin position="39"/>
        <end position="49"/>
    </location>
</feature>
<dbReference type="EMBL" id="QZWG01000004">
    <property type="protein sequence ID" value="RZC15044.1"/>
    <property type="molecule type" value="Genomic_DNA"/>
</dbReference>
<proteinExistence type="predicted"/>
<dbReference type="CDD" id="cd14702">
    <property type="entry name" value="bZIP_plant_GBF1"/>
    <property type="match status" value="1"/>
</dbReference>
<evidence type="ECO:0000256" key="4">
    <source>
        <dbReference type="ARBA" id="ARBA00023163"/>
    </source>
</evidence>
<dbReference type="PANTHER" id="PTHR45764">
    <property type="entry name" value="BZIP TRANSCRIPTION FACTOR 44"/>
    <property type="match status" value="1"/>
</dbReference>
<comment type="caution">
    <text evidence="8">The sequence shown here is derived from an EMBL/GenBank/DDBJ whole genome shotgun (WGS) entry which is preliminary data.</text>
</comment>
<keyword evidence="5" id="KW-0539">Nucleus</keyword>
<evidence type="ECO:0000256" key="6">
    <source>
        <dbReference type="SAM" id="MobiDB-lite"/>
    </source>
</evidence>
<dbReference type="PANTHER" id="PTHR45764:SF41">
    <property type="entry name" value="BZIP TRANSCRIPTION FACTOR"/>
    <property type="match status" value="1"/>
</dbReference>
<dbReference type="InterPro" id="IPR045314">
    <property type="entry name" value="bZIP_plant_GBF1"/>
</dbReference>
<dbReference type="GO" id="GO:0003700">
    <property type="term" value="F:DNA-binding transcription factor activity"/>
    <property type="evidence" value="ECO:0007669"/>
    <property type="project" value="InterPro"/>
</dbReference>
<dbReference type="PROSITE" id="PS50217">
    <property type="entry name" value="BZIP"/>
    <property type="match status" value="1"/>
</dbReference>
<evidence type="ECO:0000256" key="5">
    <source>
        <dbReference type="ARBA" id="ARBA00023242"/>
    </source>
</evidence>
<evidence type="ECO:0000313" key="8">
    <source>
        <dbReference type="EMBL" id="RZC15044.1"/>
    </source>
</evidence>
<evidence type="ECO:0000313" key="9">
    <source>
        <dbReference type="Proteomes" id="UP000289340"/>
    </source>
</evidence>
<name>A0A445KVM6_GLYSO</name>
<dbReference type="Proteomes" id="UP000289340">
    <property type="component" value="Chromosome 4"/>
</dbReference>
<evidence type="ECO:0000256" key="3">
    <source>
        <dbReference type="ARBA" id="ARBA00023125"/>
    </source>
</evidence>